<gene>
    <name evidence="2" type="ORF">WJX74_000034</name>
</gene>
<comment type="caution">
    <text evidence="2">The sequence shown here is derived from an EMBL/GenBank/DDBJ whole genome shotgun (WGS) entry which is preliminary data.</text>
</comment>
<proteinExistence type="predicted"/>
<evidence type="ECO:0000313" key="2">
    <source>
        <dbReference type="EMBL" id="KAK9844256.1"/>
    </source>
</evidence>
<name>A0AAW1SF84_9CHLO</name>
<accession>A0AAW1SF84</accession>
<keyword evidence="1" id="KW-1133">Transmembrane helix</keyword>
<feature type="transmembrane region" description="Helical" evidence="1">
    <location>
        <begin position="12"/>
        <end position="29"/>
    </location>
</feature>
<keyword evidence="1" id="KW-0812">Transmembrane</keyword>
<evidence type="ECO:0000313" key="3">
    <source>
        <dbReference type="Proteomes" id="UP001438707"/>
    </source>
</evidence>
<evidence type="ECO:0000256" key="1">
    <source>
        <dbReference type="SAM" id="Phobius"/>
    </source>
</evidence>
<feature type="transmembrane region" description="Helical" evidence="1">
    <location>
        <begin position="132"/>
        <end position="150"/>
    </location>
</feature>
<keyword evidence="1" id="KW-0472">Membrane</keyword>
<dbReference type="EMBL" id="JALJOS010000001">
    <property type="protein sequence ID" value="KAK9844256.1"/>
    <property type="molecule type" value="Genomic_DNA"/>
</dbReference>
<dbReference type="Proteomes" id="UP001438707">
    <property type="component" value="Unassembled WGS sequence"/>
</dbReference>
<dbReference type="AlphaFoldDB" id="A0AAW1SF84"/>
<evidence type="ECO:0008006" key="4">
    <source>
        <dbReference type="Google" id="ProtNLM"/>
    </source>
</evidence>
<feature type="transmembrane region" description="Helical" evidence="1">
    <location>
        <begin position="90"/>
        <end position="112"/>
    </location>
</feature>
<sequence length="170" mass="17546">MAAPAQELATVVLSVTLASAAILAVYVVLGQRVERDVVRKQTGDVVRSLLSDSALLGDSGTAALHEFLVSLNPPDSAADDARVETQNAAILHRAFVVVAGFVAAGMAVAAYLSRSRGFGLSGPLREAARSTVLAAGTECAFLLLIARNFVSADPQAVRAMILDELAAQTG</sequence>
<organism evidence="2 3">
    <name type="scientific">Apatococcus lobatus</name>
    <dbReference type="NCBI Taxonomy" id="904363"/>
    <lineage>
        <taxon>Eukaryota</taxon>
        <taxon>Viridiplantae</taxon>
        <taxon>Chlorophyta</taxon>
        <taxon>core chlorophytes</taxon>
        <taxon>Trebouxiophyceae</taxon>
        <taxon>Chlorellales</taxon>
        <taxon>Chlorellaceae</taxon>
        <taxon>Apatococcus</taxon>
    </lineage>
</organism>
<keyword evidence="3" id="KW-1185">Reference proteome</keyword>
<protein>
    <recommendedName>
        <fullName evidence="4">DUF4239 domain-containing protein</fullName>
    </recommendedName>
</protein>
<reference evidence="2 3" key="1">
    <citation type="journal article" date="2024" name="Nat. Commun.">
        <title>Phylogenomics reveals the evolutionary origins of lichenization in chlorophyte algae.</title>
        <authorList>
            <person name="Puginier C."/>
            <person name="Libourel C."/>
            <person name="Otte J."/>
            <person name="Skaloud P."/>
            <person name="Haon M."/>
            <person name="Grisel S."/>
            <person name="Petersen M."/>
            <person name="Berrin J.G."/>
            <person name="Delaux P.M."/>
            <person name="Dal Grande F."/>
            <person name="Keller J."/>
        </authorList>
    </citation>
    <scope>NUCLEOTIDE SEQUENCE [LARGE SCALE GENOMIC DNA]</scope>
    <source>
        <strain evidence="2 3">SAG 2145</strain>
    </source>
</reference>